<protein>
    <submittedName>
        <fullName evidence="3">Bark storage protein like</fullName>
    </submittedName>
</protein>
<dbReference type="Gene3D" id="3.40.50.1580">
    <property type="entry name" value="Nucleoside phosphorylase domain"/>
    <property type="match status" value="1"/>
</dbReference>
<dbReference type="SUPFAM" id="SSF53167">
    <property type="entry name" value="Purine and uridine phosphorylases"/>
    <property type="match status" value="1"/>
</dbReference>
<dbReference type="InParanoid" id="A0A2R6R4F3"/>
<feature type="signal peptide" evidence="1">
    <location>
        <begin position="1"/>
        <end position="25"/>
    </location>
</feature>
<sequence>MDSHMRFMLLGCLVLVLGFMGRGDGSISHNVMKEIMGINKEGPYLGIVVPNSFEMSPLLQSTSFVEAQKLPYLDFSGKRFRLGLIGKEKVIIVMTGLSMLNAGITTQLLLTLFRVKGVVHFGIAGNANPNLQIGDVTIPHYWAHTGLWNWQRYGDGPENELALESNGDYTREIGYLEFSDYNNDTKNENAEDYNLLNRVWYQPEEVFPVNGTPEVRQHAFWVPVDKHYFSLAKKLEGMKLEGCVNSTCLPRTPIVTRVERGISANVFVDNGAYREFLYSKFNATAIDMETAAVSLVCLQQRKPFIAIRALSDLAGGGSSVSNEAAIFASVAAQNAVDVAIQFVKLLSS</sequence>
<proteinExistence type="predicted"/>
<dbReference type="Pfam" id="PF01048">
    <property type="entry name" value="PNP_UDP_1"/>
    <property type="match status" value="1"/>
</dbReference>
<dbReference type="Gramene" id="PSS20862">
    <property type="protein sequence ID" value="PSS20862"/>
    <property type="gene ID" value="CEY00_Acc09901"/>
</dbReference>
<dbReference type="GO" id="GO:0009116">
    <property type="term" value="P:nucleoside metabolic process"/>
    <property type="evidence" value="ECO:0007669"/>
    <property type="project" value="InterPro"/>
</dbReference>
<reference evidence="4" key="2">
    <citation type="journal article" date="2018" name="BMC Genomics">
        <title>A manually annotated Actinidia chinensis var. chinensis (kiwifruit) genome highlights the challenges associated with draft genomes and gene prediction in plants.</title>
        <authorList>
            <person name="Pilkington S.M."/>
            <person name="Crowhurst R."/>
            <person name="Hilario E."/>
            <person name="Nardozza S."/>
            <person name="Fraser L."/>
            <person name="Peng Y."/>
            <person name="Gunaseelan K."/>
            <person name="Simpson R."/>
            <person name="Tahir J."/>
            <person name="Deroles S.C."/>
            <person name="Templeton K."/>
            <person name="Luo Z."/>
            <person name="Davy M."/>
            <person name="Cheng C."/>
            <person name="McNeilage M."/>
            <person name="Scaglione D."/>
            <person name="Liu Y."/>
            <person name="Zhang Q."/>
            <person name="Datson P."/>
            <person name="De Silva N."/>
            <person name="Gardiner S.E."/>
            <person name="Bassett H."/>
            <person name="Chagne D."/>
            <person name="McCallum J."/>
            <person name="Dzierzon H."/>
            <person name="Deng C."/>
            <person name="Wang Y.Y."/>
            <person name="Barron L."/>
            <person name="Manako K."/>
            <person name="Bowen J."/>
            <person name="Foster T.M."/>
            <person name="Erridge Z.A."/>
            <person name="Tiffin H."/>
            <person name="Waite C.N."/>
            <person name="Davies K.M."/>
            <person name="Grierson E.P."/>
            <person name="Laing W.A."/>
            <person name="Kirk R."/>
            <person name="Chen X."/>
            <person name="Wood M."/>
            <person name="Montefiori M."/>
            <person name="Brummell D.A."/>
            <person name="Schwinn K.E."/>
            <person name="Catanach A."/>
            <person name="Fullerton C."/>
            <person name="Li D."/>
            <person name="Meiyalaghan S."/>
            <person name="Nieuwenhuizen N."/>
            <person name="Read N."/>
            <person name="Prakash R."/>
            <person name="Hunter D."/>
            <person name="Zhang H."/>
            <person name="McKenzie M."/>
            <person name="Knabel M."/>
            <person name="Harris A."/>
            <person name="Allan A.C."/>
            <person name="Gleave A."/>
            <person name="Chen A."/>
            <person name="Janssen B.J."/>
            <person name="Plunkett B."/>
            <person name="Ampomah-Dwamena C."/>
            <person name="Voogd C."/>
            <person name="Leif D."/>
            <person name="Lafferty D."/>
            <person name="Souleyre E.J.F."/>
            <person name="Varkonyi-Gasic E."/>
            <person name="Gambi F."/>
            <person name="Hanley J."/>
            <person name="Yao J.L."/>
            <person name="Cheung J."/>
            <person name="David K.M."/>
            <person name="Warren B."/>
            <person name="Marsh K."/>
            <person name="Snowden K.C."/>
            <person name="Lin-Wang K."/>
            <person name="Brian L."/>
            <person name="Martinez-Sanchez M."/>
            <person name="Wang M."/>
            <person name="Ileperuma N."/>
            <person name="Macnee N."/>
            <person name="Campin R."/>
            <person name="McAtee P."/>
            <person name="Drummond R.S.M."/>
            <person name="Espley R.V."/>
            <person name="Ireland H.S."/>
            <person name="Wu R."/>
            <person name="Atkinson R.G."/>
            <person name="Karunairetnam S."/>
            <person name="Bulley S."/>
            <person name="Chunkath S."/>
            <person name="Hanley Z."/>
            <person name="Storey R."/>
            <person name="Thrimawithana A.H."/>
            <person name="Thomson S."/>
            <person name="David C."/>
            <person name="Testolin R."/>
            <person name="Huang H."/>
            <person name="Hellens R.P."/>
            <person name="Schaffer R.J."/>
        </authorList>
    </citation>
    <scope>NUCLEOTIDE SEQUENCE [LARGE SCALE GENOMIC DNA]</scope>
    <source>
        <strain evidence="4">cv. Red5</strain>
    </source>
</reference>
<dbReference type="STRING" id="1590841.A0A2R6R4F3"/>
<dbReference type="OMA" id="WVPVDKH"/>
<dbReference type="FunCoup" id="A0A2R6R4F3">
    <property type="interactions" value="340"/>
</dbReference>
<dbReference type="PANTHER" id="PTHR21234:SF42">
    <property type="entry name" value="PHOSPHORYLASE SUPERFAMILY PROTEIN"/>
    <property type="match status" value="1"/>
</dbReference>
<reference evidence="3 4" key="1">
    <citation type="submission" date="2017-07" db="EMBL/GenBank/DDBJ databases">
        <title>An improved, manually edited Actinidia chinensis var. chinensis (kiwifruit) genome highlights the challenges associated with draft genomes and gene prediction in plants.</title>
        <authorList>
            <person name="Pilkington S."/>
            <person name="Crowhurst R."/>
            <person name="Hilario E."/>
            <person name="Nardozza S."/>
            <person name="Fraser L."/>
            <person name="Peng Y."/>
            <person name="Gunaseelan K."/>
            <person name="Simpson R."/>
            <person name="Tahir J."/>
            <person name="Deroles S."/>
            <person name="Templeton K."/>
            <person name="Luo Z."/>
            <person name="Davy M."/>
            <person name="Cheng C."/>
            <person name="Mcneilage M."/>
            <person name="Scaglione D."/>
            <person name="Liu Y."/>
            <person name="Zhang Q."/>
            <person name="Datson P."/>
            <person name="De Silva N."/>
            <person name="Gardiner S."/>
            <person name="Bassett H."/>
            <person name="Chagne D."/>
            <person name="Mccallum J."/>
            <person name="Dzierzon H."/>
            <person name="Deng C."/>
            <person name="Wang Y.-Y."/>
            <person name="Barron N."/>
            <person name="Manako K."/>
            <person name="Bowen J."/>
            <person name="Foster T."/>
            <person name="Erridge Z."/>
            <person name="Tiffin H."/>
            <person name="Waite C."/>
            <person name="Davies K."/>
            <person name="Grierson E."/>
            <person name="Laing W."/>
            <person name="Kirk R."/>
            <person name="Chen X."/>
            <person name="Wood M."/>
            <person name="Montefiori M."/>
            <person name="Brummell D."/>
            <person name="Schwinn K."/>
            <person name="Catanach A."/>
            <person name="Fullerton C."/>
            <person name="Li D."/>
            <person name="Meiyalaghan S."/>
            <person name="Nieuwenhuizen N."/>
            <person name="Read N."/>
            <person name="Prakash R."/>
            <person name="Hunter D."/>
            <person name="Zhang H."/>
            <person name="Mckenzie M."/>
            <person name="Knabel M."/>
            <person name="Harris A."/>
            <person name="Allan A."/>
            <person name="Chen A."/>
            <person name="Janssen B."/>
            <person name="Plunkett B."/>
            <person name="Dwamena C."/>
            <person name="Voogd C."/>
            <person name="Leif D."/>
            <person name="Lafferty D."/>
            <person name="Souleyre E."/>
            <person name="Varkonyi-Gasic E."/>
            <person name="Gambi F."/>
            <person name="Hanley J."/>
            <person name="Yao J.-L."/>
            <person name="Cheung J."/>
            <person name="David K."/>
            <person name="Warren B."/>
            <person name="Marsh K."/>
            <person name="Snowden K."/>
            <person name="Lin-Wang K."/>
            <person name="Brian L."/>
            <person name="Martinez-Sanchez M."/>
            <person name="Wang M."/>
            <person name="Ileperuma N."/>
            <person name="Macnee N."/>
            <person name="Campin R."/>
            <person name="Mcatee P."/>
            <person name="Drummond R."/>
            <person name="Espley R."/>
            <person name="Ireland H."/>
            <person name="Wu R."/>
            <person name="Atkinson R."/>
            <person name="Karunairetnam S."/>
            <person name="Bulley S."/>
            <person name="Chunkath S."/>
            <person name="Hanley Z."/>
            <person name="Storey R."/>
            <person name="Thrimawithana A."/>
            <person name="Thomson S."/>
            <person name="David C."/>
            <person name="Testolin R."/>
        </authorList>
    </citation>
    <scope>NUCLEOTIDE SEQUENCE [LARGE SCALE GENOMIC DNA]</scope>
    <source>
        <strain evidence="4">cv. Red5</strain>
        <tissue evidence="3">Young leaf</tissue>
    </source>
</reference>
<evidence type="ECO:0000313" key="3">
    <source>
        <dbReference type="EMBL" id="PSS20862.1"/>
    </source>
</evidence>
<keyword evidence="1" id="KW-0732">Signal</keyword>
<dbReference type="CDD" id="cd09008">
    <property type="entry name" value="MTAN"/>
    <property type="match status" value="1"/>
</dbReference>
<evidence type="ECO:0000256" key="1">
    <source>
        <dbReference type="SAM" id="SignalP"/>
    </source>
</evidence>
<evidence type="ECO:0000313" key="4">
    <source>
        <dbReference type="Proteomes" id="UP000241394"/>
    </source>
</evidence>
<feature type="domain" description="Nucleoside phosphorylase" evidence="2">
    <location>
        <begin position="45"/>
        <end position="343"/>
    </location>
</feature>
<dbReference type="Proteomes" id="UP000241394">
    <property type="component" value="Chromosome LG9"/>
</dbReference>
<dbReference type="AlphaFoldDB" id="A0A2R6R4F3"/>
<dbReference type="InterPro" id="IPR035994">
    <property type="entry name" value="Nucleoside_phosphorylase_sf"/>
</dbReference>
<name>A0A2R6R4F3_ACTCC</name>
<comment type="caution">
    <text evidence="3">The sequence shown here is derived from an EMBL/GenBank/DDBJ whole genome shotgun (WGS) entry which is preliminary data.</text>
</comment>
<dbReference type="EMBL" id="NKQK01000009">
    <property type="protein sequence ID" value="PSS20862.1"/>
    <property type="molecule type" value="Genomic_DNA"/>
</dbReference>
<dbReference type="PANTHER" id="PTHR21234">
    <property type="entry name" value="PURINE NUCLEOSIDE PHOSPHORYLASE"/>
    <property type="match status" value="1"/>
</dbReference>
<feature type="chain" id="PRO_5015332308" evidence="1">
    <location>
        <begin position="26"/>
        <end position="348"/>
    </location>
</feature>
<evidence type="ECO:0000259" key="2">
    <source>
        <dbReference type="Pfam" id="PF01048"/>
    </source>
</evidence>
<dbReference type="InterPro" id="IPR000845">
    <property type="entry name" value="Nucleoside_phosphorylase_d"/>
</dbReference>
<dbReference type="GO" id="GO:0003824">
    <property type="term" value="F:catalytic activity"/>
    <property type="evidence" value="ECO:0007669"/>
    <property type="project" value="InterPro"/>
</dbReference>
<accession>A0A2R6R4F3</accession>
<gene>
    <name evidence="3" type="ORF">CEY00_Acc09901</name>
</gene>
<keyword evidence="4" id="KW-1185">Reference proteome</keyword>
<organism evidence="3 4">
    <name type="scientific">Actinidia chinensis var. chinensis</name>
    <name type="common">Chinese soft-hair kiwi</name>
    <dbReference type="NCBI Taxonomy" id="1590841"/>
    <lineage>
        <taxon>Eukaryota</taxon>
        <taxon>Viridiplantae</taxon>
        <taxon>Streptophyta</taxon>
        <taxon>Embryophyta</taxon>
        <taxon>Tracheophyta</taxon>
        <taxon>Spermatophyta</taxon>
        <taxon>Magnoliopsida</taxon>
        <taxon>eudicotyledons</taxon>
        <taxon>Gunneridae</taxon>
        <taxon>Pentapetalae</taxon>
        <taxon>asterids</taxon>
        <taxon>Ericales</taxon>
        <taxon>Actinidiaceae</taxon>
        <taxon>Actinidia</taxon>
    </lineage>
</organism>
<dbReference type="OrthoDB" id="1892301at2759"/>